<evidence type="ECO:0000313" key="5">
    <source>
        <dbReference type="EMBL" id="CAK0788160.1"/>
    </source>
</evidence>
<evidence type="ECO:0000256" key="1">
    <source>
        <dbReference type="ARBA" id="ARBA00022574"/>
    </source>
</evidence>
<dbReference type="PROSITE" id="PS00678">
    <property type="entry name" value="WD_REPEATS_1"/>
    <property type="match status" value="3"/>
</dbReference>
<organism evidence="5 6">
    <name type="scientific">Prorocentrum cordatum</name>
    <dbReference type="NCBI Taxonomy" id="2364126"/>
    <lineage>
        <taxon>Eukaryota</taxon>
        <taxon>Sar</taxon>
        <taxon>Alveolata</taxon>
        <taxon>Dinophyceae</taxon>
        <taxon>Prorocentrales</taxon>
        <taxon>Prorocentraceae</taxon>
        <taxon>Prorocentrum</taxon>
    </lineage>
</organism>
<dbReference type="PRINTS" id="PR00320">
    <property type="entry name" value="GPROTEINBRPT"/>
</dbReference>
<dbReference type="PROSITE" id="PS50294">
    <property type="entry name" value="WD_REPEATS_REGION"/>
    <property type="match status" value="4"/>
</dbReference>
<reference evidence="5" key="1">
    <citation type="submission" date="2023-10" db="EMBL/GenBank/DDBJ databases">
        <authorList>
            <person name="Chen Y."/>
            <person name="Shah S."/>
            <person name="Dougan E. K."/>
            <person name="Thang M."/>
            <person name="Chan C."/>
        </authorList>
    </citation>
    <scope>NUCLEOTIDE SEQUENCE [LARGE SCALE GENOMIC DNA]</scope>
</reference>
<evidence type="ECO:0000256" key="3">
    <source>
        <dbReference type="ARBA" id="ARBA00022786"/>
    </source>
</evidence>
<dbReference type="PANTHER" id="PTHR19872">
    <property type="entry name" value="UBIQUITIN LIGASE SPECIFICITY FACTOR/HREP PROTEIN"/>
    <property type="match status" value="1"/>
</dbReference>
<comment type="caution">
    <text evidence="5">The sequence shown here is derived from an EMBL/GenBank/DDBJ whole genome shotgun (WGS) entry which is preliminary data.</text>
</comment>
<feature type="repeat" description="WD" evidence="4">
    <location>
        <begin position="226"/>
        <end position="267"/>
    </location>
</feature>
<feature type="repeat" description="WD" evidence="4">
    <location>
        <begin position="32"/>
        <end position="73"/>
    </location>
</feature>
<dbReference type="Proteomes" id="UP001189429">
    <property type="component" value="Unassembled WGS sequence"/>
</dbReference>
<dbReference type="InterPro" id="IPR015943">
    <property type="entry name" value="WD40/YVTN_repeat-like_dom_sf"/>
</dbReference>
<evidence type="ECO:0000256" key="2">
    <source>
        <dbReference type="ARBA" id="ARBA00022737"/>
    </source>
</evidence>
<sequence length="328" mass="35360">MMRWTAALTGSTSGTLRLWDLTGRDEEPLVSPEGHAASVTCVSVDWESKRAVTGSADRALRSWDLDELECIGTLQGHDGWIWSVDVDWQGGSGAVSASDDRTLRLWSMSAFCLLPAAVLRQVEADTDQASSDATCVQCEKSMAVQGGWAMHVVVNWNLQQALCACSNRTLELWDLQTGSQVAVLSGHASAVKCVGADWGRRQALSGSSDGAIKLWNLRTAECLLTLDGHAEPVRCLAFDPKSQRALSGSEDCLLKLWDTTSGQCIVTLNGHADSIECMRVDWAGQTVISGSRDGELKVWSLSLRTCTSTFQHATGVASCDAGYLCRDV</sequence>
<feature type="repeat" description="WD" evidence="4">
    <location>
        <begin position="74"/>
        <end position="109"/>
    </location>
</feature>
<feature type="repeat" description="WD" evidence="4">
    <location>
        <begin position="268"/>
        <end position="309"/>
    </location>
</feature>
<keyword evidence="2" id="KW-0677">Repeat</keyword>
<evidence type="ECO:0000313" key="6">
    <source>
        <dbReference type="Proteomes" id="UP001189429"/>
    </source>
</evidence>
<dbReference type="PROSITE" id="PS50082">
    <property type="entry name" value="WD_REPEATS_2"/>
    <property type="match status" value="5"/>
</dbReference>
<dbReference type="Pfam" id="PF00400">
    <property type="entry name" value="WD40"/>
    <property type="match status" value="5"/>
</dbReference>
<protein>
    <recommendedName>
        <fullName evidence="7">Guanine nucleotide-binding protein subunit beta-like protein</fullName>
    </recommendedName>
</protein>
<keyword evidence="1 4" id="KW-0853">WD repeat</keyword>
<dbReference type="PANTHER" id="PTHR19872:SF9">
    <property type="entry name" value="UBIQUITIN-BINDING SDF UBIQUITIN LIGASE COMPLEX SUBUNIT"/>
    <property type="match status" value="1"/>
</dbReference>
<keyword evidence="3" id="KW-0833">Ubl conjugation pathway</keyword>
<dbReference type="InterPro" id="IPR020472">
    <property type="entry name" value="WD40_PAC1"/>
</dbReference>
<gene>
    <name evidence="5" type="ORF">PCOR1329_LOCUS115</name>
</gene>
<dbReference type="SMART" id="SM00320">
    <property type="entry name" value="WD40"/>
    <property type="match status" value="6"/>
</dbReference>
<dbReference type="InterPro" id="IPR019775">
    <property type="entry name" value="WD40_repeat_CS"/>
</dbReference>
<dbReference type="InterPro" id="IPR001680">
    <property type="entry name" value="WD40_rpt"/>
</dbReference>
<dbReference type="SUPFAM" id="SSF50998">
    <property type="entry name" value="Quinoprotein alcohol dehydrogenase-like"/>
    <property type="match status" value="1"/>
</dbReference>
<keyword evidence="6" id="KW-1185">Reference proteome</keyword>
<evidence type="ECO:0008006" key="7">
    <source>
        <dbReference type="Google" id="ProtNLM"/>
    </source>
</evidence>
<dbReference type="InterPro" id="IPR011047">
    <property type="entry name" value="Quinoprotein_ADH-like_sf"/>
</dbReference>
<dbReference type="CDD" id="cd00200">
    <property type="entry name" value="WD40"/>
    <property type="match status" value="1"/>
</dbReference>
<name>A0ABN9P698_9DINO</name>
<accession>A0ABN9P698</accession>
<dbReference type="Gene3D" id="2.130.10.10">
    <property type="entry name" value="YVTN repeat-like/Quinoprotein amine dehydrogenase"/>
    <property type="match status" value="3"/>
</dbReference>
<feature type="repeat" description="WD" evidence="4">
    <location>
        <begin position="184"/>
        <end position="225"/>
    </location>
</feature>
<evidence type="ECO:0000256" key="4">
    <source>
        <dbReference type="PROSITE-ProRule" id="PRU00221"/>
    </source>
</evidence>
<dbReference type="InterPro" id="IPR051075">
    <property type="entry name" value="SCF_subunit_WD-repeat"/>
</dbReference>
<dbReference type="EMBL" id="CAUYUJ010000003">
    <property type="protein sequence ID" value="CAK0788160.1"/>
    <property type="molecule type" value="Genomic_DNA"/>
</dbReference>
<proteinExistence type="predicted"/>